<accession>A0A225VI80</accession>
<reference evidence="2" key="1">
    <citation type="submission" date="2017-03" db="EMBL/GenBank/DDBJ databases">
        <title>Phytopthora megakarya and P. palmivora, two closely related causual agents of cacao black pod achieved similar genome size and gene model numbers by different mechanisms.</title>
        <authorList>
            <person name="Ali S."/>
            <person name="Shao J."/>
            <person name="Larry D.J."/>
            <person name="Kronmiller B."/>
            <person name="Shen D."/>
            <person name="Strem M.D."/>
            <person name="Melnick R.L."/>
            <person name="Guiltinan M.J."/>
            <person name="Tyler B.M."/>
            <person name="Meinhardt L.W."/>
            <person name="Bailey B.A."/>
        </authorList>
    </citation>
    <scope>NUCLEOTIDE SEQUENCE [LARGE SCALE GENOMIC DNA]</scope>
    <source>
        <strain evidence="2">zdho120</strain>
    </source>
</reference>
<keyword evidence="2" id="KW-1185">Reference proteome</keyword>
<dbReference type="AlphaFoldDB" id="A0A225VI80"/>
<name>A0A225VI80_9STRA</name>
<sequence length="117" mass="13334">MKYHVRQHTFGDCYLLRDNCTHFCALVVFGTPMSAVAVEAILALHSRFGAPNVWISDNGSYFKNVVTQEQAAIHGCLINGSIERLNRDIQQLFRTMLLDYKIYAKAWVALFPLVKQI</sequence>
<dbReference type="OrthoDB" id="2499658at2759"/>
<evidence type="ECO:0000313" key="1">
    <source>
        <dbReference type="EMBL" id="OWZ05032.1"/>
    </source>
</evidence>
<dbReference type="GO" id="GO:0003676">
    <property type="term" value="F:nucleic acid binding"/>
    <property type="evidence" value="ECO:0007669"/>
    <property type="project" value="InterPro"/>
</dbReference>
<dbReference type="InterPro" id="IPR036397">
    <property type="entry name" value="RNaseH_sf"/>
</dbReference>
<dbReference type="SUPFAM" id="SSF53098">
    <property type="entry name" value="Ribonuclease H-like"/>
    <property type="match status" value="1"/>
</dbReference>
<protein>
    <recommendedName>
        <fullName evidence="3">Integrase catalytic domain-containing protein</fullName>
    </recommendedName>
</protein>
<gene>
    <name evidence="1" type="ORF">PHMEG_00022956</name>
</gene>
<dbReference type="EMBL" id="NBNE01004643">
    <property type="protein sequence ID" value="OWZ05032.1"/>
    <property type="molecule type" value="Genomic_DNA"/>
</dbReference>
<comment type="caution">
    <text evidence="1">The sequence shown here is derived from an EMBL/GenBank/DDBJ whole genome shotgun (WGS) entry which is preliminary data.</text>
</comment>
<evidence type="ECO:0008006" key="3">
    <source>
        <dbReference type="Google" id="ProtNLM"/>
    </source>
</evidence>
<dbReference type="Gene3D" id="3.30.420.10">
    <property type="entry name" value="Ribonuclease H-like superfamily/Ribonuclease H"/>
    <property type="match status" value="1"/>
</dbReference>
<proteinExistence type="predicted"/>
<dbReference type="Proteomes" id="UP000198211">
    <property type="component" value="Unassembled WGS sequence"/>
</dbReference>
<dbReference type="InterPro" id="IPR012337">
    <property type="entry name" value="RNaseH-like_sf"/>
</dbReference>
<evidence type="ECO:0000313" key="2">
    <source>
        <dbReference type="Proteomes" id="UP000198211"/>
    </source>
</evidence>
<organism evidence="1 2">
    <name type="scientific">Phytophthora megakarya</name>
    <dbReference type="NCBI Taxonomy" id="4795"/>
    <lineage>
        <taxon>Eukaryota</taxon>
        <taxon>Sar</taxon>
        <taxon>Stramenopiles</taxon>
        <taxon>Oomycota</taxon>
        <taxon>Peronosporomycetes</taxon>
        <taxon>Peronosporales</taxon>
        <taxon>Peronosporaceae</taxon>
        <taxon>Phytophthora</taxon>
    </lineage>
</organism>